<keyword evidence="9" id="KW-0902">Two-component regulatory system</keyword>
<dbReference type="CDD" id="cd06225">
    <property type="entry name" value="HAMP"/>
    <property type="match status" value="1"/>
</dbReference>
<dbReference type="SUPFAM" id="SSF55874">
    <property type="entry name" value="ATPase domain of HSP90 chaperone/DNA topoisomerase II/histidine kinase"/>
    <property type="match status" value="1"/>
</dbReference>
<comment type="caution">
    <text evidence="13">The sequence shown here is derived from an EMBL/GenBank/DDBJ whole genome shotgun (WGS) entry which is preliminary data.</text>
</comment>
<dbReference type="OrthoDB" id="9786919at2"/>
<comment type="catalytic activity">
    <reaction evidence="1">
        <text>ATP + protein L-histidine = ADP + protein N-phospho-L-histidine.</text>
        <dbReference type="EC" id="2.7.13.3"/>
    </reaction>
</comment>
<dbReference type="PANTHER" id="PTHR45436:SF5">
    <property type="entry name" value="SENSOR HISTIDINE KINASE TRCS"/>
    <property type="match status" value="1"/>
</dbReference>
<dbReference type="Proteomes" id="UP000320876">
    <property type="component" value="Unassembled WGS sequence"/>
</dbReference>
<evidence type="ECO:0000256" key="7">
    <source>
        <dbReference type="ARBA" id="ARBA00022777"/>
    </source>
</evidence>
<dbReference type="RefSeq" id="WP_141996585.1">
    <property type="nucleotide sequence ID" value="NZ_VFML01000001.1"/>
</dbReference>
<dbReference type="InterPro" id="IPR003660">
    <property type="entry name" value="HAMP_dom"/>
</dbReference>
<proteinExistence type="predicted"/>
<dbReference type="InterPro" id="IPR036097">
    <property type="entry name" value="HisK_dim/P_sf"/>
</dbReference>
<evidence type="ECO:0000256" key="4">
    <source>
        <dbReference type="ARBA" id="ARBA00022553"/>
    </source>
</evidence>
<dbReference type="SUPFAM" id="SSF158472">
    <property type="entry name" value="HAMP domain-like"/>
    <property type="match status" value="1"/>
</dbReference>
<keyword evidence="7 13" id="KW-0418">Kinase</keyword>
<dbReference type="InterPro" id="IPR050428">
    <property type="entry name" value="TCS_sensor_his_kinase"/>
</dbReference>
<dbReference type="CDD" id="cd00075">
    <property type="entry name" value="HATPase"/>
    <property type="match status" value="1"/>
</dbReference>
<reference evidence="13 14" key="1">
    <citation type="submission" date="2019-06" db="EMBL/GenBank/DDBJ databases">
        <title>Sequencing the genomes of 1000 actinobacteria strains.</title>
        <authorList>
            <person name="Klenk H.-P."/>
        </authorList>
    </citation>
    <scope>NUCLEOTIDE SEQUENCE [LARGE SCALE GENOMIC DNA]</scope>
    <source>
        <strain evidence="13 14">DSM 45679</strain>
    </source>
</reference>
<dbReference type="PROSITE" id="PS50109">
    <property type="entry name" value="HIS_KIN"/>
    <property type="match status" value="1"/>
</dbReference>
<dbReference type="Pfam" id="PF00512">
    <property type="entry name" value="HisKA"/>
    <property type="match status" value="1"/>
</dbReference>
<dbReference type="SMART" id="SM00388">
    <property type="entry name" value="HisKA"/>
    <property type="match status" value="1"/>
</dbReference>
<accession>A0A542DFC9</accession>
<evidence type="ECO:0000256" key="10">
    <source>
        <dbReference type="ARBA" id="ARBA00023136"/>
    </source>
</evidence>
<dbReference type="EC" id="2.7.13.3" evidence="3"/>
<keyword evidence="14" id="KW-1185">Reference proteome</keyword>
<dbReference type="PRINTS" id="PR00344">
    <property type="entry name" value="BCTRLSENSOR"/>
</dbReference>
<evidence type="ECO:0000256" key="9">
    <source>
        <dbReference type="ARBA" id="ARBA00023012"/>
    </source>
</evidence>
<dbReference type="EMBL" id="VFML01000001">
    <property type="protein sequence ID" value="TQJ01766.1"/>
    <property type="molecule type" value="Genomic_DNA"/>
</dbReference>
<dbReference type="InterPro" id="IPR036890">
    <property type="entry name" value="HATPase_C_sf"/>
</dbReference>
<feature type="domain" description="Histidine kinase" evidence="11">
    <location>
        <begin position="256"/>
        <end position="465"/>
    </location>
</feature>
<keyword evidence="10" id="KW-0472">Membrane</keyword>
<evidence type="ECO:0000256" key="2">
    <source>
        <dbReference type="ARBA" id="ARBA00004236"/>
    </source>
</evidence>
<dbReference type="InterPro" id="IPR005467">
    <property type="entry name" value="His_kinase_dom"/>
</dbReference>
<dbReference type="Gene3D" id="1.10.287.130">
    <property type="match status" value="1"/>
</dbReference>
<dbReference type="FunFam" id="1.10.287.130:FF:000010">
    <property type="entry name" value="Two-component sensor histidine kinase"/>
    <property type="match status" value="1"/>
</dbReference>
<evidence type="ECO:0000259" key="12">
    <source>
        <dbReference type="PROSITE" id="PS50885"/>
    </source>
</evidence>
<dbReference type="Gene3D" id="6.10.340.10">
    <property type="match status" value="1"/>
</dbReference>
<comment type="subcellular location">
    <subcellularLocation>
        <location evidence="2">Cell membrane</location>
    </subcellularLocation>
</comment>
<dbReference type="Gene3D" id="3.30.565.10">
    <property type="entry name" value="Histidine kinase-like ATPase, C-terminal domain"/>
    <property type="match status" value="1"/>
</dbReference>
<evidence type="ECO:0000256" key="5">
    <source>
        <dbReference type="ARBA" id="ARBA00022679"/>
    </source>
</evidence>
<dbReference type="Pfam" id="PF00672">
    <property type="entry name" value="HAMP"/>
    <property type="match status" value="1"/>
</dbReference>
<protein>
    <recommendedName>
        <fullName evidence="3">histidine kinase</fullName>
        <ecNumber evidence="3">2.7.13.3</ecNumber>
    </recommendedName>
</protein>
<dbReference type="SUPFAM" id="SSF47384">
    <property type="entry name" value="Homodimeric domain of signal transducing histidine kinase"/>
    <property type="match status" value="1"/>
</dbReference>
<dbReference type="InterPro" id="IPR004358">
    <property type="entry name" value="Sig_transdc_His_kin-like_C"/>
</dbReference>
<keyword evidence="4" id="KW-0597">Phosphoprotein</keyword>
<name>A0A542DFC9_AMYCI</name>
<evidence type="ECO:0000313" key="13">
    <source>
        <dbReference type="EMBL" id="TQJ01766.1"/>
    </source>
</evidence>
<evidence type="ECO:0000259" key="11">
    <source>
        <dbReference type="PROSITE" id="PS50109"/>
    </source>
</evidence>
<dbReference type="SMART" id="SM00304">
    <property type="entry name" value="HAMP"/>
    <property type="match status" value="1"/>
</dbReference>
<keyword evidence="8" id="KW-1133">Transmembrane helix</keyword>
<evidence type="ECO:0000313" key="14">
    <source>
        <dbReference type="Proteomes" id="UP000320876"/>
    </source>
</evidence>
<gene>
    <name evidence="13" type="ORF">FB471_1480</name>
</gene>
<evidence type="ECO:0000256" key="3">
    <source>
        <dbReference type="ARBA" id="ARBA00012438"/>
    </source>
</evidence>
<organism evidence="13 14">
    <name type="scientific">Amycolatopsis cihanbeyliensis</name>
    <dbReference type="NCBI Taxonomy" id="1128664"/>
    <lineage>
        <taxon>Bacteria</taxon>
        <taxon>Bacillati</taxon>
        <taxon>Actinomycetota</taxon>
        <taxon>Actinomycetes</taxon>
        <taxon>Pseudonocardiales</taxon>
        <taxon>Pseudonocardiaceae</taxon>
        <taxon>Amycolatopsis</taxon>
    </lineage>
</organism>
<dbReference type="InterPro" id="IPR003661">
    <property type="entry name" value="HisK_dim/P_dom"/>
</dbReference>
<evidence type="ECO:0000256" key="6">
    <source>
        <dbReference type="ARBA" id="ARBA00022692"/>
    </source>
</evidence>
<dbReference type="Pfam" id="PF02518">
    <property type="entry name" value="HATPase_c"/>
    <property type="match status" value="1"/>
</dbReference>
<dbReference type="PROSITE" id="PS50885">
    <property type="entry name" value="HAMP"/>
    <property type="match status" value="1"/>
</dbReference>
<keyword evidence="6" id="KW-0812">Transmembrane</keyword>
<dbReference type="AlphaFoldDB" id="A0A542DFC9"/>
<dbReference type="CDD" id="cd00082">
    <property type="entry name" value="HisKA"/>
    <property type="match status" value="1"/>
</dbReference>
<dbReference type="GO" id="GO:0000155">
    <property type="term" value="F:phosphorelay sensor kinase activity"/>
    <property type="evidence" value="ECO:0007669"/>
    <property type="project" value="InterPro"/>
</dbReference>
<evidence type="ECO:0000256" key="1">
    <source>
        <dbReference type="ARBA" id="ARBA00000085"/>
    </source>
</evidence>
<keyword evidence="5" id="KW-0808">Transferase</keyword>
<evidence type="ECO:0000256" key="8">
    <source>
        <dbReference type="ARBA" id="ARBA00022989"/>
    </source>
</evidence>
<sequence>MPRWLTGLRVRLLLAFVLVTVVGAVAAAWASYGSARGSLVSEAQQRTTEDVQRRVGSVAIDLTYPPDQEALDRLRSAVGGPALVTYGRLTSAEGADLGLLTGTLRAAVRERNALVLQRVTPASGPKLLVGTPVVKTTVDGERRPSGIEVYAVRDLMPTQQQIDASAQAAVRTSALALPLAIVLALLAARRVLRPVRELRGTARRFARGDLDVRLRVRGSDELAELSGTFNHMAAELQASVAELRRMETDARRFVADVSHELRTPLTTLTAVAEVLEAEAGQMRRDARDSTLLAVEETRKLTRLVEDLIEVSRFDAGAATLRLEDVDVGGAVEDCLRARGWGERVELDAPEEIGAVLDRRRLDVLVANLVGNALRHGRPPVRVRLRADEREVEVVVVDHGPGLPEGGAERVFARFYKADIARTRSEGSGLGLAIAVENARLHGGDIDAGNEPGAGARFVVRLPRFPEEDP</sequence>
<dbReference type="GO" id="GO:0005886">
    <property type="term" value="C:plasma membrane"/>
    <property type="evidence" value="ECO:0007669"/>
    <property type="project" value="UniProtKB-SubCell"/>
</dbReference>
<dbReference type="SMART" id="SM00387">
    <property type="entry name" value="HATPase_c"/>
    <property type="match status" value="1"/>
</dbReference>
<feature type="domain" description="HAMP" evidence="12">
    <location>
        <begin position="189"/>
        <end position="241"/>
    </location>
</feature>
<dbReference type="InterPro" id="IPR003594">
    <property type="entry name" value="HATPase_dom"/>
</dbReference>
<dbReference type="PANTHER" id="PTHR45436">
    <property type="entry name" value="SENSOR HISTIDINE KINASE YKOH"/>
    <property type="match status" value="1"/>
</dbReference>